<keyword evidence="4" id="KW-0479">Metal-binding</keyword>
<evidence type="ECO:0000256" key="7">
    <source>
        <dbReference type="ARBA" id="ARBA00023211"/>
    </source>
</evidence>
<dbReference type="Gene3D" id="3.90.79.10">
    <property type="entry name" value="Nucleoside Triphosphate Pyrophosphohydrolase"/>
    <property type="match status" value="1"/>
</dbReference>
<evidence type="ECO:0000256" key="4">
    <source>
        <dbReference type="ARBA" id="ARBA00022723"/>
    </source>
</evidence>
<evidence type="ECO:0000259" key="13">
    <source>
        <dbReference type="PROSITE" id="PS51462"/>
    </source>
</evidence>
<dbReference type="PANTHER" id="PTHR42904:SF1">
    <property type="entry name" value="NUCLEOSIDE DIPHOSPHATE-LINKED MOIETY X MOTIF 17"/>
    <property type="match status" value="1"/>
</dbReference>
<evidence type="ECO:0000256" key="10">
    <source>
        <dbReference type="ARBA" id="ARBA00093415"/>
    </source>
</evidence>
<comment type="cofactor">
    <cofactor evidence="2">
        <name>Mg(2+)</name>
        <dbReference type="ChEBI" id="CHEBI:18420"/>
    </cofactor>
</comment>
<comment type="catalytic activity">
    <reaction evidence="9">
        <text>a 5'-end (N(7)-methyl 5'-triphosphoguanosine)-ribonucleoside in mRNA + H2O = N(7)-methyl-GDP + a 5'-end phospho-ribonucleoside in mRNA + 2 H(+)</text>
        <dbReference type="Rhea" id="RHEA:67484"/>
        <dbReference type="Rhea" id="RHEA-COMP:15692"/>
        <dbReference type="Rhea" id="RHEA-COMP:17167"/>
        <dbReference type="ChEBI" id="CHEBI:15377"/>
        <dbReference type="ChEBI" id="CHEBI:15378"/>
        <dbReference type="ChEBI" id="CHEBI:63714"/>
        <dbReference type="ChEBI" id="CHEBI:138282"/>
        <dbReference type="ChEBI" id="CHEBI:156461"/>
        <dbReference type="EC" id="3.6.1.62"/>
    </reaction>
</comment>
<keyword evidence="15" id="KW-1185">Reference proteome</keyword>
<feature type="domain" description="Nudix hydrolase" evidence="13">
    <location>
        <begin position="137"/>
        <end position="282"/>
    </location>
</feature>
<dbReference type="Pfam" id="PF00293">
    <property type="entry name" value="NUDIX"/>
    <property type="match status" value="1"/>
</dbReference>
<evidence type="ECO:0000313" key="15">
    <source>
        <dbReference type="Proteomes" id="UP000694545"/>
    </source>
</evidence>
<evidence type="ECO:0000256" key="8">
    <source>
        <dbReference type="ARBA" id="ARBA00026102"/>
    </source>
</evidence>
<dbReference type="Ensembl" id="ENSVKKT00000007071.1">
    <property type="protein sequence ID" value="ENSVKKP00000006890.1"/>
    <property type="gene ID" value="ENSVKKG00000004980.1"/>
</dbReference>
<reference evidence="14" key="2">
    <citation type="submission" date="2025-09" db="UniProtKB">
        <authorList>
            <consortium name="Ensembl"/>
        </authorList>
    </citation>
    <scope>IDENTIFICATION</scope>
</reference>
<dbReference type="InterPro" id="IPR033716">
    <property type="entry name" value="Nudt17_dom"/>
</dbReference>
<dbReference type="GO" id="GO:0046872">
    <property type="term" value="F:metal ion binding"/>
    <property type="evidence" value="ECO:0007669"/>
    <property type="project" value="UniProtKB-KW"/>
</dbReference>
<accession>A0A8D2J3J6</accession>
<dbReference type="InterPro" id="IPR000086">
    <property type="entry name" value="NUDIX_hydrolase_dom"/>
</dbReference>
<dbReference type="Proteomes" id="UP000694545">
    <property type="component" value="Unplaced"/>
</dbReference>
<dbReference type="GO" id="GO:0005777">
    <property type="term" value="C:peroxisome"/>
    <property type="evidence" value="ECO:0007669"/>
    <property type="project" value="TreeGrafter"/>
</dbReference>
<evidence type="ECO:0000256" key="11">
    <source>
        <dbReference type="ARBA" id="ARBA00093621"/>
    </source>
</evidence>
<evidence type="ECO:0000256" key="6">
    <source>
        <dbReference type="ARBA" id="ARBA00022842"/>
    </source>
</evidence>
<evidence type="ECO:0000256" key="2">
    <source>
        <dbReference type="ARBA" id="ARBA00001946"/>
    </source>
</evidence>
<dbReference type="CDD" id="cd04694">
    <property type="entry name" value="NUDIX_Nudt17"/>
    <property type="match status" value="1"/>
</dbReference>
<dbReference type="PROSITE" id="PS51462">
    <property type="entry name" value="NUDIX"/>
    <property type="match status" value="1"/>
</dbReference>
<keyword evidence="5" id="KW-0378">Hydrolase</keyword>
<protein>
    <recommendedName>
        <fullName evidence="11">m7GpppN-mRNA hydrolase NUDT17</fullName>
        <ecNumber evidence="8">3.6.1.62</ecNumber>
    </recommendedName>
    <alternativeName>
        <fullName evidence="12">Nucleoside diphosphate-linked moiety X motif 17</fullName>
    </alternativeName>
</protein>
<evidence type="ECO:0000256" key="1">
    <source>
        <dbReference type="ARBA" id="ARBA00001936"/>
    </source>
</evidence>
<evidence type="ECO:0000256" key="9">
    <source>
        <dbReference type="ARBA" id="ARBA00093205"/>
    </source>
</evidence>
<dbReference type="GO" id="GO:0035529">
    <property type="term" value="F:NADH pyrophosphatase activity"/>
    <property type="evidence" value="ECO:0007669"/>
    <property type="project" value="TreeGrafter"/>
</dbReference>
<dbReference type="SUPFAM" id="SSF55811">
    <property type="entry name" value="Nudix"/>
    <property type="match status" value="1"/>
</dbReference>
<dbReference type="PANTHER" id="PTHR42904">
    <property type="entry name" value="NUDIX HYDROLASE, NUDC SUBFAMILY"/>
    <property type="match status" value="1"/>
</dbReference>
<comment type="similarity">
    <text evidence="3">Belongs to the Nudix hydrolase family.</text>
</comment>
<evidence type="ECO:0000256" key="5">
    <source>
        <dbReference type="ARBA" id="ARBA00022801"/>
    </source>
</evidence>
<comment type="function">
    <text evidence="10">Acts as a decapping enzyme capable of hydrolyzing monomethylated capped RNAs (in vitro). Hydrolyzes monomethylated capped RNA after alpha and beta phosphates to form N(7)-methyl-GDP. Shows low activity towards unmethylated capped RNA.</text>
</comment>
<dbReference type="GO" id="GO:0006742">
    <property type="term" value="P:NADP+ catabolic process"/>
    <property type="evidence" value="ECO:0007669"/>
    <property type="project" value="TreeGrafter"/>
</dbReference>
<sequence>MCKIKHNQYSQAHKFICHPALWEFRREDAAVPHTSRFSSFKSIAGPPRLLKALPAACRRPSSGRCCTALLSFQSIVGHFCAAAPGASLSKALHPWPCDFPQLLPPASLALLSQRPSFCPIKHVSEAQAASLPKETRERGVDVGVAVLLQAASQEVLLTRRSRNMSIFPNLWVPPGKAQTEGLLDAGLRELREETGLWLHRGEFSWHTLALWESTYPPRLSRGLPKRHHVVVYLLLCSHLMPQQLQARMKPDEAEVSAYAWLEPHLLEVIAATEDRLGDGARKTAGALPPTIRYMGGLESPDRTAPLSPWLIHPTPPRDVERVSTGTKFALRLWLDTVWPASPSGGSWMLREPREGGGRLVLGNGC</sequence>
<dbReference type="InterPro" id="IPR015797">
    <property type="entry name" value="NUDIX_hydrolase-like_dom_sf"/>
</dbReference>
<keyword evidence="7" id="KW-0464">Manganese</keyword>
<dbReference type="EC" id="3.6.1.62" evidence="8"/>
<keyword evidence="6" id="KW-0460">Magnesium</keyword>
<name>A0A8D2J3J6_VARKO</name>
<evidence type="ECO:0000256" key="3">
    <source>
        <dbReference type="ARBA" id="ARBA00005582"/>
    </source>
</evidence>
<dbReference type="OMA" id="ICHPALW"/>
<dbReference type="GO" id="GO:0140933">
    <property type="term" value="F:5'-(N(7)-methylguanosine 5'-triphospho)-[mRNA] hydrolase activity"/>
    <property type="evidence" value="ECO:0007669"/>
    <property type="project" value="UniProtKB-EC"/>
</dbReference>
<dbReference type="GO" id="GO:0005829">
    <property type="term" value="C:cytosol"/>
    <property type="evidence" value="ECO:0007669"/>
    <property type="project" value="TreeGrafter"/>
</dbReference>
<proteinExistence type="inferred from homology"/>
<dbReference type="AlphaFoldDB" id="A0A8D2J3J6"/>
<evidence type="ECO:0000313" key="14">
    <source>
        <dbReference type="Ensembl" id="ENSVKKP00000006890.1"/>
    </source>
</evidence>
<reference evidence="14" key="1">
    <citation type="submission" date="2025-08" db="UniProtKB">
        <authorList>
            <consortium name="Ensembl"/>
        </authorList>
    </citation>
    <scope>IDENTIFICATION</scope>
</reference>
<evidence type="ECO:0000256" key="12">
    <source>
        <dbReference type="ARBA" id="ARBA00093663"/>
    </source>
</evidence>
<comment type="cofactor">
    <cofactor evidence="1">
        <name>Mn(2+)</name>
        <dbReference type="ChEBI" id="CHEBI:29035"/>
    </cofactor>
</comment>
<dbReference type="GO" id="GO:0019677">
    <property type="term" value="P:NAD+ catabolic process"/>
    <property type="evidence" value="ECO:0007669"/>
    <property type="project" value="TreeGrafter"/>
</dbReference>
<dbReference type="InterPro" id="IPR050241">
    <property type="entry name" value="NAD-cap_RNA_hydrolase_NudC"/>
</dbReference>
<organism evidence="14 15">
    <name type="scientific">Varanus komodoensis</name>
    <name type="common">Komodo dragon</name>
    <dbReference type="NCBI Taxonomy" id="61221"/>
    <lineage>
        <taxon>Eukaryota</taxon>
        <taxon>Metazoa</taxon>
        <taxon>Chordata</taxon>
        <taxon>Craniata</taxon>
        <taxon>Vertebrata</taxon>
        <taxon>Euteleostomi</taxon>
        <taxon>Lepidosauria</taxon>
        <taxon>Squamata</taxon>
        <taxon>Bifurcata</taxon>
        <taxon>Unidentata</taxon>
        <taxon>Episquamata</taxon>
        <taxon>Toxicofera</taxon>
        <taxon>Anguimorpha</taxon>
        <taxon>Paleoanguimorpha</taxon>
        <taxon>Varanoidea</taxon>
        <taxon>Varanidae</taxon>
        <taxon>Varanus</taxon>
    </lineage>
</organism>